<dbReference type="AlphaFoldDB" id="A0A8I0DPU8"/>
<dbReference type="PANTHER" id="PTHR30217">
    <property type="entry name" value="PEPTIDASE U32 FAMILY"/>
    <property type="match status" value="1"/>
</dbReference>
<organism evidence="5 6">
    <name type="scientific">Clostridium lentum</name>
    <dbReference type="NCBI Taxonomy" id="2763037"/>
    <lineage>
        <taxon>Bacteria</taxon>
        <taxon>Bacillati</taxon>
        <taxon>Bacillota</taxon>
        <taxon>Clostridia</taxon>
        <taxon>Eubacteriales</taxon>
        <taxon>Clostridiaceae</taxon>
        <taxon>Clostridium</taxon>
    </lineage>
</organism>
<dbReference type="Pfam" id="PF16325">
    <property type="entry name" value="Peptidase_U32_C"/>
    <property type="match status" value="1"/>
</dbReference>
<dbReference type="GO" id="GO:0008233">
    <property type="term" value="F:peptidase activity"/>
    <property type="evidence" value="ECO:0007669"/>
    <property type="project" value="UniProtKB-KW"/>
</dbReference>
<dbReference type="EMBL" id="JACOOQ010000018">
    <property type="protein sequence ID" value="MBC5640872.1"/>
    <property type="molecule type" value="Genomic_DNA"/>
</dbReference>
<dbReference type="PANTHER" id="PTHR30217:SF6">
    <property type="entry name" value="TRNA HYDROXYLATION PROTEIN P"/>
    <property type="match status" value="1"/>
</dbReference>
<keyword evidence="1" id="KW-0645">Protease</keyword>
<proteinExistence type="inferred from homology"/>
<evidence type="ECO:0000256" key="1">
    <source>
        <dbReference type="ARBA" id="ARBA00022670"/>
    </source>
</evidence>
<dbReference type="InterPro" id="IPR058240">
    <property type="entry name" value="rSAM_sf"/>
</dbReference>
<comment type="caution">
    <text evidence="5">The sequence shown here is derived from an EMBL/GenBank/DDBJ whole genome shotgun (WGS) entry which is preliminary data.</text>
</comment>
<evidence type="ECO:0000256" key="2">
    <source>
        <dbReference type="ARBA" id="ARBA00022801"/>
    </source>
</evidence>
<dbReference type="InterPro" id="IPR032525">
    <property type="entry name" value="Peptidase_U32_C"/>
</dbReference>
<dbReference type="Gene3D" id="2.40.30.10">
    <property type="entry name" value="Translation factors"/>
    <property type="match status" value="1"/>
</dbReference>
<protein>
    <submittedName>
        <fullName evidence="5">U32 family peptidase</fullName>
    </submittedName>
</protein>
<dbReference type="SUPFAM" id="SSF102114">
    <property type="entry name" value="Radical SAM enzymes"/>
    <property type="match status" value="1"/>
</dbReference>
<evidence type="ECO:0000313" key="6">
    <source>
        <dbReference type="Proteomes" id="UP000662088"/>
    </source>
</evidence>
<accession>A0A8I0DPU8</accession>
<evidence type="ECO:0000259" key="4">
    <source>
        <dbReference type="Pfam" id="PF16325"/>
    </source>
</evidence>
<keyword evidence="6" id="KW-1185">Reference proteome</keyword>
<gene>
    <name evidence="5" type="ORF">H8R92_10645</name>
</gene>
<feature type="domain" description="Peptidase family U32 C-terminal" evidence="4">
    <location>
        <begin position="325"/>
        <end position="407"/>
    </location>
</feature>
<evidence type="ECO:0000256" key="3">
    <source>
        <dbReference type="ARBA" id="ARBA00038374"/>
    </source>
</evidence>
<dbReference type="Pfam" id="PF01136">
    <property type="entry name" value="Peptidase_U32"/>
    <property type="match status" value="1"/>
</dbReference>
<keyword evidence="2" id="KW-0378">Hydrolase</keyword>
<sequence>MTEMIKKPELLAPAGSLEKLKIAFQYGADAVYFGGGAFSLRATAQKFTYEEMKEGVEYAHSLGKKIYCTVNIMPKNSEIDALIEHLKKLDEVGVDAVLVSDLGVLALVKKYTNLAIHISTQANTTNYAACNMWEELGAERVVLARESTLQDIKDIRKNISPELELEIFVHGAMCISYSGRCLLSSYMTGRDSNRGACAQSCRWKYSLVEEKRPNEYFPIEEDQHGTYIMNSKDLCMIEHIPELMQAGAQSLKIEGRNKSEYYLALVVKAYRQAIDLYCEDPENYKLPKVLLDEMYKVSHREYHTGFFFNEPKHEGIIYKTNNHVREYDVVAIVHEYDEETQIATCKQRNKFSMGEKVEILSSNSDGGEFVVEEIYDLEGNKLESCPHPGMMCKVKIPYKVEKNSFIRKELV</sequence>
<dbReference type="Proteomes" id="UP000662088">
    <property type="component" value="Unassembled WGS sequence"/>
</dbReference>
<dbReference type="PROSITE" id="PS01276">
    <property type="entry name" value="PEPTIDASE_U32"/>
    <property type="match status" value="1"/>
</dbReference>
<dbReference type="InterPro" id="IPR051454">
    <property type="entry name" value="RNA/ubiquinone_mod_enzymes"/>
</dbReference>
<reference evidence="5" key="1">
    <citation type="submission" date="2020-08" db="EMBL/GenBank/DDBJ databases">
        <title>Genome public.</title>
        <authorList>
            <person name="Liu C."/>
            <person name="Sun Q."/>
        </authorList>
    </citation>
    <scope>NUCLEOTIDE SEQUENCE</scope>
    <source>
        <strain evidence="5">NSJ-42</strain>
    </source>
</reference>
<dbReference type="GO" id="GO:0006508">
    <property type="term" value="P:proteolysis"/>
    <property type="evidence" value="ECO:0007669"/>
    <property type="project" value="UniProtKB-KW"/>
</dbReference>
<comment type="similarity">
    <text evidence="3">Belongs to the peptidase U32 family.</text>
</comment>
<evidence type="ECO:0000313" key="5">
    <source>
        <dbReference type="EMBL" id="MBC5640872.1"/>
    </source>
</evidence>
<dbReference type="InterPro" id="IPR001539">
    <property type="entry name" value="Peptidase_U32"/>
</dbReference>
<dbReference type="RefSeq" id="WP_022212655.1">
    <property type="nucleotide sequence ID" value="NZ_JACOOQ010000018.1"/>
</dbReference>
<name>A0A8I0DPU8_9CLOT</name>